<dbReference type="SMART" id="SM00174">
    <property type="entry name" value="RHO"/>
    <property type="match status" value="1"/>
</dbReference>
<accession>A0ABR2JDT5</accession>
<evidence type="ECO:0000313" key="4">
    <source>
        <dbReference type="EMBL" id="KAK8875925.1"/>
    </source>
</evidence>
<evidence type="ECO:0000256" key="3">
    <source>
        <dbReference type="SAM" id="MobiDB-lite"/>
    </source>
</evidence>
<reference evidence="4 5" key="1">
    <citation type="submission" date="2024-04" db="EMBL/GenBank/DDBJ databases">
        <title>Tritrichomonas musculus Genome.</title>
        <authorList>
            <person name="Alves-Ferreira E."/>
            <person name="Grigg M."/>
            <person name="Lorenzi H."/>
            <person name="Galac M."/>
        </authorList>
    </citation>
    <scope>NUCLEOTIDE SEQUENCE [LARGE SCALE GENOMIC DNA]</scope>
    <source>
        <strain evidence="4 5">EAF2021</strain>
    </source>
</reference>
<sequence length="215" mass="24466">MNSSIAETFKIIFAGNHQSGKTLLLNRICSLSESNTINFDSTLPTTFPPLDSPQPTIATDLTCKTFTINGKCYKVQFWDTAGQEAYHSITASYFRSSQGVFLVFDLTDKESFESLDYWLKMIAEHSNVIPYVVLIANKYDKPNEEHKTTVEAIAKYCEESEYDLHYFMTSALTGENVENALRFMIESLVSRKRTTPQEEQVDEPVPNEDNHKLCC</sequence>
<keyword evidence="5" id="KW-1185">Reference proteome</keyword>
<organism evidence="4 5">
    <name type="scientific">Tritrichomonas musculus</name>
    <dbReference type="NCBI Taxonomy" id="1915356"/>
    <lineage>
        <taxon>Eukaryota</taxon>
        <taxon>Metamonada</taxon>
        <taxon>Parabasalia</taxon>
        <taxon>Tritrichomonadida</taxon>
        <taxon>Tritrichomonadidae</taxon>
        <taxon>Tritrichomonas</taxon>
    </lineage>
</organism>
<dbReference type="InterPro" id="IPR005225">
    <property type="entry name" value="Small_GTP-bd"/>
</dbReference>
<dbReference type="PROSITE" id="PS51419">
    <property type="entry name" value="RAB"/>
    <property type="match status" value="1"/>
</dbReference>
<keyword evidence="1" id="KW-0547">Nucleotide-binding</keyword>
<evidence type="ECO:0000256" key="1">
    <source>
        <dbReference type="ARBA" id="ARBA00022741"/>
    </source>
</evidence>
<dbReference type="EMBL" id="JAPFFF010000012">
    <property type="protein sequence ID" value="KAK8875925.1"/>
    <property type="molecule type" value="Genomic_DNA"/>
</dbReference>
<dbReference type="InterPro" id="IPR027417">
    <property type="entry name" value="P-loop_NTPase"/>
</dbReference>
<dbReference type="PROSITE" id="PS51417">
    <property type="entry name" value="ARF"/>
    <property type="match status" value="1"/>
</dbReference>
<proteinExistence type="predicted"/>
<dbReference type="SMART" id="SM00173">
    <property type="entry name" value="RAS"/>
    <property type="match status" value="1"/>
</dbReference>
<feature type="region of interest" description="Disordered" evidence="3">
    <location>
        <begin position="194"/>
        <end position="215"/>
    </location>
</feature>
<protein>
    <submittedName>
        <fullName evidence="4">GTP-binding protein</fullName>
    </submittedName>
</protein>
<keyword evidence="2" id="KW-0342">GTP-binding</keyword>
<dbReference type="PROSITE" id="PS51421">
    <property type="entry name" value="RAS"/>
    <property type="match status" value="1"/>
</dbReference>
<dbReference type="NCBIfam" id="TIGR00231">
    <property type="entry name" value="small_GTP"/>
    <property type="match status" value="1"/>
</dbReference>
<dbReference type="CDD" id="cd00154">
    <property type="entry name" value="Rab"/>
    <property type="match status" value="1"/>
</dbReference>
<dbReference type="SMART" id="SM00175">
    <property type="entry name" value="RAB"/>
    <property type="match status" value="1"/>
</dbReference>
<evidence type="ECO:0000256" key="2">
    <source>
        <dbReference type="ARBA" id="ARBA00023134"/>
    </source>
</evidence>
<dbReference type="Proteomes" id="UP001470230">
    <property type="component" value="Unassembled WGS sequence"/>
</dbReference>
<name>A0ABR2JDT5_9EUKA</name>
<dbReference type="SUPFAM" id="SSF52540">
    <property type="entry name" value="P-loop containing nucleoside triphosphate hydrolases"/>
    <property type="match status" value="1"/>
</dbReference>
<comment type="caution">
    <text evidence="4">The sequence shown here is derived from an EMBL/GenBank/DDBJ whole genome shotgun (WGS) entry which is preliminary data.</text>
</comment>
<dbReference type="InterPro" id="IPR050227">
    <property type="entry name" value="Rab"/>
</dbReference>
<dbReference type="Pfam" id="PF00071">
    <property type="entry name" value="Ras"/>
    <property type="match status" value="1"/>
</dbReference>
<dbReference type="Gene3D" id="3.40.50.300">
    <property type="entry name" value="P-loop containing nucleotide triphosphate hydrolases"/>
    <property type="match status" value="1"/>
</dbReference>
<evidence type="ECO:0000313" key="5">
    <source>
        <dbReference type="Proteomes" id="UP001470230"/>
    </source>
</evidence>
<dbReference type="InterPro" id="IPR001806">
    <property type="entry name" value="Small_GTPase"/>
</dbReference>
<gene>
    <name evidence="4" type="ORF">M9Y10_006103</name>
</gene>
<dbReference type="PANTHER" id="PTHR47977">
    <property type="entry name" value="RAS-RELATED PROTEIN RAB"/>
    <property type="match status" value="1"/>
</dbReference>
<dbReference type="PRINTS" id="PR00449">
    <property type="entry name" value="RASTRNSFRMNG"/>
</dbReference>